<comment type="similarity">
    <text evidence="11 12">Belongs to the TonB-dependent receptor family.</text>
</comment>
<feature type="domain" description="TonB-dependent receptor plug" evidence="15">
    <location>
        <begin position="65"/>
        <end position="177"/>
    </location>
</feature>
<comment type="subcellular location">
    <subcellularLocation>
        <location evidence="1 11">Cell outer membrane</location>
        <topology evidence="1 11">Multi-pass membrane protein</topology>
    </subcellularLocation>
</comment>
<accession>A0ABP9KSX0</accession>
<keyword evidence="5 11" id="KW-0812">Transmembrane</keyword>
<dbReference type="PANTHER" id="PTHR32552">
    <property type="entry name" value="FERRICHROME IRON RECEPTOR-RELATED"/>
    <property type="match status" value="1"/>
</dbReference>
<feature type="signal peptide" evidence="13">
    <location>
        <begin position="1"/>
        <end position="31"/>
    </location>
</feature>
<organism evidence="16 17">
    <name type="scientific">Erythrobacter westpacificensis</name>
    <dbReference type="NCBI Taxonomy" id="1055231"/>
    <lineage>
        <taxon>Bacteria</taxon>
        <taxon>Pseudomonadati</taxon>
        <taxon>Pseudomonadota</taxon>
        <taxon>Alphaproteobacteria</taxon>
        <taxon>Sphingomonadales</taxon>
        <taxon>Erythrobacteraceae</taxon>
        <taxon>Erythrobacter/Porphyrobacter group</taxon>
        <taxon>Erythrobacter</taxon>
    </lineage>
</organism>
<dbReference type="EMBL" id="BAABHV010000028">
    <property type="protein sequence ID" value="GAA5063142.1"/>
    <property type="molecule type" value="Genomic_DNA"/>
</dbReference>
<dbReference type="Pfam" id="PF07715">
    <property type="entry name" value="Plug"/>
    <property type="match status" value="1"/>
</dbReference>
<keyword evidence="10 11" id="KW-0998">Cell outer membrane</keyword>
<name>A0ABP9KSX0_9SPHN</name>
<dbReference type="PANTHER" id="PTHR32552:SF81">
    <property type="entry name" value="TONB-DEPENDENT OUTER MEMBRANE RECEPTOR"/>
    <property type="match status" value="1"/>
</dbReference>
<dbReference type="Gene3D" id="2.40.170.20">
    <property type="entry name" value="TonB-dependent receptor, beta-barrel domain"/>
    <property type="match status" value="1"/>
</dbReference>
<proteinExistence type="inferred from homology"/>
<dbReference type="InterPro" id="IPR000531">
    <property type="entry name" value="Beta-barrel_TonB"/>
</dbReference>
<evidence type="ECO:0000256" key="10">
    <source>
        <dbReference type="ARBA" id="ARBA00023237"/>
    </source>
</evidence>
<evidence type="ECO:0000256" key="9">
    <source>
        <dbReference type="ARBA" id="ARBA00023136"/>
    </source>
</evidence>
<keyword evidence="6" id="KW-0408">Iron</keyword>
<dbReference type="PROSITE" id="PS52016">
    <property type="entry name" value="TONB_DEPENDENT_REC_3"/>
    <property type="match status" value="1"/>
</dbReference>
<keyword evidence="8 12" id="KW-0798">TonB box</keyword>
<protein>
    <recommendedName>
        <fullName evidence="18">TonB-dependent receptor</fullName>
    </recommendedName>
</protein>
<reference evidence="17" key="1">
    <citation type="journal article" date="2019" name="Int. J. Syst. Evol. Microbiol.">
        <title>The Global Catalogue of Microorganisms (GCM) 10K type strain sequencing project: providing services to taxonomists for standard genome sequencing and annotation.</title>
        <authorList>
            <consortium name="The Broad Institute Genomics Platform"/>
            <consortium name="The Broad Institute Genome Sequencing Center for Infectious Disease"/>
            <person name="Wu L."/>
            <person name="Ma J."/>
        </authorList>
    </citation>
    <scope>NUCLEOTIDE SEQUENCE [LARGE SCALE GENOMIC DNA]</scope>
    <source>
        <strain evidence="17">JCM 18014</strain>
    </source>
</reference>
<dbReference type="SUPFAM" id="SSF56935">
    <property type="entry name" value="Porins"/>
    <property type="match status" value="1"/>
</dbReference>
<feature type="chain" id="PRO_5045432620" description="TonB-dependent receptor" evidence="13">
    <location>
        <begin position="32"/>
        <end position="687"/>
    </location>
</feature>
<evidence type="ECO:0000313" key="16">
    <source>
        <dbReference type="EMBL" id="GAA5063142.1"/>
    </source>
</evidence>
<dbReference type="InterPro" id="IPR012910">
    <property type="entry name" value="Plug_dom"/>
</dbReference>
<keyword evidence="17" id="KW-1185">Reference proteome</keyword>
<keyword evidence="2 11" id="KW-0813">Transport</keyword>
<dbReference type="Proteomes" id="UP001500518">
    <property type="component" value="Unassembled WGS sequence"/>
</dbReference>
<evidence type="ECO:0000256" key="4">
    <source>
        <dbReference type="ARBA" id="ARBA00022496"/>
    </source>
</evidence>
<keyword evidence="3 11" id="KW-1134">Transmembrane beta strand</keyword>
<keyword evidence="4" id="KW-0410">Iron transport</keyword>
<evidence type="ECO:0000256" key="11">
    <source>
        <dbReference type="PROSITE-ProRule" id="PRU01360"/>
    </source>
</evidence>
<evidence type="ECO:0000256" key="12">
    <source>
        <dbReference type="RuleBase" id="RU003357"/>
    </source>
</evidence>
<evidence type="ECO:0000259" key="15">
    <source>
        <dbReference type="Pfam" id="PF07715"/>
    </source>
</evidence>
<feature type="domain" description="TonB-dependent receptor-like beta-barrel" evidence="14">
    <location>
        <begin position="295"/>
        <end position="640"/>
    </location>
</feature>
<evidence type="ECO:0000256" key="13">
    <source>
        <dbReference type="SAM" id="SignalP"/>
    </source>
</evidence>
<dbReference type="InterPro" id="IPR039426">
    <property type="entry name" value="TonB-dep_rcpt-like"/>
</dbReference>
<sequence length="687" mass="72695">MMPSEVTLRSFGKLVPVFLATSALLPVTAFAQDAPLDEAETENQDEAVSGLGTIVVTAQRREESLQDTPISVAAFSAESLAQTGTRDISDIAQLTPNVSIDNAVTLSGSSVASSLFIRGVGQSDFLLTTDPGVGLYLDGVYIARSVGSLLDVVDVERIEVLRGPQGTLYGKNTIGGAINVVTQRPSFSGIEGQIRGTLGSADRHDLIASVNIPLADTAALRVSGATLNQDGFVTLVDSGVKLGNRNRWTVRGALAFDIGDNLSVDIAGDYLKARESGGATTLVEIEPQGVQVIANQMLGLTYDDRFIPSDPYLAFGQATGSDAEVWGISATLTYDLGNVTFKSITGYRGFNSFFERDGDQSPLTLLFTDSLQSQTQFTQEVQVLGDAFDGAVDFIAGGYYGNEQGDDFANLVTRQLAVVLDQQDIDTESLAAFGQVTVRPLDGLSITGGIRYTKDTKTVDSNIFIGEVTPGTGGPPPFVVGLPIVPRGLVKRSFDKVTYRLAIQYEWTDDLMTYATFSTGFKSGGFVQRNAVFSPAVPSFGPETVEVFEAGIKWTGFKNRLRLNAAAFTNSYDDLQITVLVPFAAGLAPQTQNAGTAEINGFEIDAELLLGDALHLSGGIGYLDADYTSLAPSVVGVTLDSELVRAPEWCPSSELLAQTELGSFGGSASSVVGSLGGKLAVKQAPMF</sequence>
<dbReference type="RefSeq" id="WP_346034104.1">
    <property type="nucleotide sequence ID" value="NZ_BAABHV010000028.1"/>
</dbReference>
<evidence type="ECO:0000256" key="5">
    <source>
        <dbReference type="ARBA" id="ARBA00022692"/>
    </source>
</evidence>
<keyword evidence="7" id="KW-0406">Ion transport</keyword>
<gene>
    <name evidence="16" type="ORF">GCM10023208_34070</name>
</gene>
<dbReference type="InterPro" id="IPR036942">
    <property type="entry name" value="Beta-barrel_TonB_sf"/>
</dbReference>
<evidence type="ECO:0000313" key="17">
    <source>
        <dbReference type="Proteomes" id="UP001500518"/>
    </source>
</evidence>
<keyword evidence="9 11" id="KW-0472">Membrane</keyword>
<evidence type="ECO:0008006" key="18">
    <source>
        <dbReference type="Google" id="ProtNLM"/>
    </source>
</evidence>
<dbReference type="Pfam" id="PF00593">
    <property type="entry name" value="TonB_dep_Rec_b-barrel"/>
    <property type="match status" value="1"/>
</dbReference>
<comment type="caution">
    <text evidence="16">The sequence shown here is derived from an EMBL/GenBank/DDBJ whole genome shotgun (WGS) entry which is preliminary data.</text>
</comment>
<evidence type="ECO:0000256" key="8">
    <source>
        <dbReference type="ARBA" id="ARBA00023077"/>
    </source>
</evidence>
<keyword evidence="13" id="KW-0732">Signal</keyword>
<evidence type="ECO:0000256" key="7">
    <source>
        <dbReference type="ARBA" id="ARBA00023065"/>
    </source>
</evidence>
<evidence type="ECO:0000256" key="3">
    <source>
        <dbReference type="ARBA" id="ARBA00022452"/>
    </source>
</evidence>
<evidence type="ECO:0000259" key="14">
    <source>
        <dbReference type="Pfam" id="PF00593"/>
    </source>
</evidence>
<evidence type="ECO:0000256" key="1">
    <source>
        <dbReference type="ARBA" id="ARBA00004571"/>
    </source>
</evidence>
<evidence type="ECO:0000256" key="2">
    <source>
        <dbReference type="ARBA" id="ARBA00022448"/>
    </source>
</evidence>
<evidence type="ECO:0000256" key="6">
    <source>
        <dbReference type="ARBA" id="ARBA00023004"/>
    </source>
</evidence>